<dbReference type="HAMAP" id="MF_04038">
    <property type="entry name" value="HSV_CEP1"/>
    <property type="match status" value="1"/>
</dbReference>
<evidence type="ECO:0000256" key="3">
    <source>
        <dbReference type="ARBA" id="ARBA00022844"/>
    </source>
</evidence>
<dbReference type="OrthoDB" id="11238at10239"/>
<organism evidence="5 6">
    <name type="scientific">Tupaiid herpesvirus 1 (strain 1)</name>
    <name type="common">TuHV-1</name>
    <name type="synonym">Herpesvirus tupaia (strain 1)</name>
    <dbReference type="NCBI Taxonomy" id="10397"/>
    <lineage>
        <taxon>Viruses</taxon>
        <taxon>Duplodnaviria</taxon>
        <taxon>Heunggongvirae</taxon>
        <taxon>Peploviricota</taxon>
        <taxon>Herviviricetes</taxon>
        <taxon>Herpesvirales</taxon>
        <taxon>Orthoherpesviridae</taxon>
        <taxon>Betaherpesvirinae</taxon>
        <taxon>Quwivirus</taxon>
        <taxon>Quwivirus tupaiidbeta1</taxon>
    </lineage>
</organism>
<dbReference type="EMBL" id="AF281817">
    <property type="protein sequence ID" value="AAK57147.1"/>
    <property type="molecule type" value="Genomic_DNA"/>
</dbReference>
<keyword evidence="6" id="KW-1185">Reference proteome</keyword>
<dbReference type="InterPro" id="IPR002600">
    <property type="entry name" value="Herpes_UL7"/>
</dbReference>
<dbReference type="GO" id="GO:0044423">
    <property type="term" value="C:virion component"/>
    <property type="evidence" value="ECO:0007669"/>
    <property type="project" value="UniProtKB-KW"/>
</dbReference>
<dbReference type="Pfam" id="PF01677">
    <property type="entry name" value="Herpes_UL7"/>
    <property type="match status" value="1"/>
</dbReference>
<dbReference type="GeneID" id="921141"/>
<reference evidence="5 6" key="1">
    <citation type="journal article" date="2001" name="J. Virol.">
        <title>Analysis and characterization of the complete genome of tupaia (tree shrew) herpesvirus.</title>
        <authorList>
            <person name="Bahr U."/>
            <person name="Darai G."/>
        </authorList>
    </citation>
    <scope>NUCLEOTIDE SEQUENCE [LARGE SCALE GENOMIC DNA]</scope>
    <source>
        <strain evidence="5">2</strain>
    </source>
</reference>
<evidence type="ECO:0000313" key="5">
    <source>
        <dbReference type="EMBL" id="AAK57147.1"/>
    </source>
</evidence>
<dbReference type="RefSeq" id="NP_116452.1">
    <property type="nucleotide sequence ID" value="NC_002794.1"/>
</dbReference>
<dbReference type="Proteomes" id="UP000137095">
    <property type="component" value="Segment"/>
</dbReference>
<keyword evidence="1" id="KW-0920">Virion tegument</keyword>
<evidence type="ECO:0000256" key="2">
    <source>
        <dbReference type="ARBA" id="ARBA00022812"/>
    </source>
</evidence>
<evidence type="ECO:0000313" key="6">
    <source>
        <dbReference type="Proteomes" id="UP000137095"/>
    </source>
</evidence>
<name>Q91TK0_TUHV1</name>
<keyword evidence="4" id="KW-1035">Host cytoplasm</keyword>
<keyword evidence="3" id="KW-0946">Virion</keyword>
<accession>Q91TK0</accession>
<dbReference type="KEGG" id="vg:921141"/>
<keyword evidence="2" id="KW-1040">Host Golgi apparatus</keyword>
<proteinExistence type="inferred from homology"/>
<evidence type="ECO:0000256" key="1">
    <source>
        <dbReference type="ARBA" id="ARBA00022580"/>
    </source>
</evidence>
<protein>
    <submittedName>
        <fullName evidence="5">T103</fullName>
    </submittedName>
</protein>
<organismHost>
    <name type="scientific">Tupaia belangeri</name>
    <name type="common">Common tree shrew</name>
    <name type="synonym">Tupaia glis belangeri</name>
    <dbReference type="NCBI Taxonomy" id="37347"/>
</organismHost>
<evidence type="ECO:0000256" key="4">
    <source>
        <dbReference type="ARBA" id="ARBA00023200"/>
    </source>
</evidence>
<sequence>MYSNRLLIRGLMEVHHDRRCVGALVPEIVDVSVTENRVWVHTETGQLVSTEEHRAECECNPSYMGFSLLFLLDTEDTLVDLKISNLRLKHRVGVVRPRTDRQFTLCVLLFAVEALPLTRQTLLGLSDYVTRLRVSTALDDMLKLSCLRLIASCLYLFFDVEDQQVVAAVPSVYILHRETRRSRARVVAQAFFRTELSDMNLVSLATISRKTRDGRPVSDVVNEVIREECPAFYIPIHLASGGRASHWLSNDVAAPSPASSPA</sequence>